<evidence type="ECO:0000259" key="3">
    <source>
        <dbReference type="SMART" id="SM00822"/>
    </source>
</evidence>
<protein>
    <submittedName>
        <fullName evidence="4">SDR family NAD(P)-dependent oxidoreductase</fullName>
    </submittedName>
</protein>
<dbReference type="PRINTS" id="PR00081">
    <property type="entry name" value="GDHRDH"/>
</dbReference>
<dbReference type="CDD" id="cd05233">
    <property type="entry name" value="SDR_c"/>
    <property type="match status" value="1"/>
</dbReference>
<evidence type="ECO:0000256" key="2">
    <source>
        <dbReference type="RuleBase" id="RU000363"/>
    </source>
</evidence>
<dbReference type="SUPFAM" id="SSF51735">
    <property type="entry name" value="NAD(P)-binding Rossmann-fold domains"/>
    <property type="match status" value="1"/>
</dbReference>
<proteinExistence type="inferred from homology"/>
<comment type="similarity">
    <text evidence="1 2">Belongs to the short-chain dehydrogenases/reductases (SDR) family.</text>
</comment>
<dbReference type="RefSeq" id="WP_165102447.1">
    <property type="nucleotide sequence ID" value="NZ_CP049056.1"/>
</dbReference>
<dbReference type="PRINTS" id="PR00080">
    <property type="entry name" value="SDRFAMILY"/>
</dbReference>
<dbReference type="EMBL" id="CP049056">
    <property type="protein sequence ID" value="QIE57466.1"/>
    <property type="molecule type" value="Genomic_DNA"/>
</dbReference>
<gene>
    <name evidence="4" type="ORF">G5B40_19670</name>
</gene>
<dbReference type="PANTHER" id="PTHR42879:SF2">
    <property type="entry name" value="3-OXOACYL-[ACYL-CARRIER-PROTEIN] REDUCTASE FABG"/>
    <property type="match status" value="1"/>
</dbReference>
<sequence>MTDLRADLTGKRALVTGGGAGIGAAIALALADAGAEVVITGRRERPLKETAARSSRIAWRVMDVTDEAAVTESFVATAPIDIMVANAGVAETQPVAKTTLEFWRHVQATNVEGVMLCVREALKPMVERGWGRVIIVSSVAGLRGLRYGSAYCASKHAVLGLMKCAAEEVLKTGVTVNAICPGYVATGIVERNVENIVARTGMSEENALAALRDANPFGRMIEADEVAAAALWLCGPGSGAVTAQAIPVSGGQV</sequence>
<dbReference type="GO" id="GO:0032787">
    <property type="term" value="P:monocarboxylic acid metabolic process"/>
    <property type="evidence" value="ECO:0007669"/>
    <property type="project" value="UniProtKB-ARBA"/>
</dbReference>
<dbReference type="InterPro" id="IPR020904">
    <property type="entry name" value="Sc_DH/Rdtase_CS"/>
</dbReference>
<dbReference type="AlphaFoldDB" id="A0A7M3T635"/>
<dbReference type="InterPro" id="IPR050259">
    <property type="entry name" value="SDR"/>
</dbReference>
<evidence type="ECO:0000256" key="1">
    <source>
        <dbReference type="ARBA" id="ARBA00006484"/>
    </source>
</evidence>
<dbReference type="SMART" id="SM00822">
    <property type="entry name" value="PKS_KR"/>
    <property type="match status" value="1"/>
</dbReference>
<dbReference type="InterPro" id="IPR036291">
    <property type="entry name" value="NAD(P)-bd_dom_sf"/>
</dbReference>
<dbReference type="PANTHER" id="PTHR42879">
    <property type="entry name" value="3-OXOACYL-(ACYL-CARRIER-PROTEIN) REDUCTASE"/>
    <property type="match status" value="1"/>
</dbReference>
<dbReference type="Proteomes" id="UP000503336">
    <property type="component" value="Chromosome"/>
</dbReference>
<evidence type="ECO:0000313" key="5">
    <source>
        <dbReference type="Proteomes" id="UP000503336"/>
    </source>
</evidence>
<dbReference type="InterPro" id="IPR057326">
    <property type="entry name" value="KR_dom"/>
</dbReference>
<organism evidence="4 5">
    <name type="scientific">Pikeienuella piscinae</name>
    <dbReference type="NCBI Taxonomy" id="2748098"/>
    <lineage>
        <taxon>Bacteria</taxon>
        <taxon>Pseudomonadati</taxon>
        <taxon>Pseudomonadota</taxon>
        <taxon>Alphaproteobacteria</taxon>
        <taxon>Rhodobacterales</taxon>
        <taxon>Paracoccaceae</taxon>
        <taxon>Pikeienuella</taxon>
    </lineage>
</organism>
<dbReference type="Gene3D" id="3.40.50.720">
    <property type="entry name" value="NAD(P)-binding Rossmann-like Domain"/>
    <property type="match status" value="1"/>
</dbReference>
<dbReference type="KEGG" id="hdh:G5B40_19670"/>
<dbReference type="InterPro" id="IPR002347">
    <property type="entry name" value="SDR_fam"/>
</dbReference>
<name>A0A7M3T635_9RHOB</name>
<keyword evidence="5" id="KW-1185">Reference proteome</keyword>
<evidence type="ECO:0000313" key="4">
    <source>
        <dbReference type="EMBL" id="QIE57466.1"/>
    </source>
</evidence>
<dbReference type="PROSITE" id="PS00061">
    <property type="entry name" value="ADH_SHORT"/>
    <property type="match status" value="1"/>
</dbReference>
<accession>A0A7M3T635</accession>
<dbReference type="Pfam" id="PF00106">
    <property type="entry name" value="adh_short"/>
    <property type="match status" value="1"/>
</dbReference>
<dbReference type="FunFam" id="3.40.50.720:FF:000084">
    <property type="entry name" value="Short-chain dehydrogenase reductase"/>
    <property type="match status" value="1"/>
</dbReference>
<reference evidence="4 5" key="1">
    <citation type="submission" date="2020-02" db="EMBL/GenBank/DDBJ databases">
        <title>complete genome sequence of Rhodobacteraceae bacterium.</title>
        <authorList>
            <person name="Park J."/>
            <person name="Kim Y.-S."/>
            <person name="Kim K.-H."/>
        </authorList>
    </citation>
    <scope>NUCLEOTIDE SEQUENCE [LARGE SCALE GENOMIC DNA]</scope>
    <source>
        <strain evidence="4 5">RR4-56</strain>
    </source>
</reference>
<feature type="domain" description="Ketoreductase" evidence="3">
    <location>
        <begin position="11"/>
        <end position="182"/>
    </location>
</feature>